<dbReference type="InterPro" id="IPR050109">
    <property type="entry name" value="HTH-type_TetR-like_transc_reg"/>
</dbReference>
<dbReference type="InterPro" id="IPR036271">
    <property type="entry name" value="Tet_transcr_reg_TetR-rel_C_sf"/>
</dbReference>
<proteinExistence type="predicted"/>
<dbReference type="InterPro" id="IPR009057">
    <property type="entry name" value="Homeodomain-like_sf"/>
</dbReference>
<dbReference type="Pfam" id="PF00440">
    <property type="entry name" value="TetR_N"/>
    <property type="match status" value="1"/>
</dbReference>
<comment type="caution">
    <text evidence="8">The sequence shown here is derived from an EMBL/GenBank/DDBJ whole genome shotgun (WGS) entry which is preliminary data.</text>
</comment>
<keyword evidence="3 5" id="KW-0238">DNA-binding</keyword>
<dbReference type="Proteomes" id="UP001519272">
    <property type="component" value="Unassembled WGS sequence"/>
</dbReference>
<keyword evidence="9" id="KW-1185">Reference proteome</keyword>
<reference evidence="8 9" key="1">
    <citation type="submission" date="2021-03" db="EMBL/GenBank/DDBJ databases">
        <title>Genomic Encyclopedia of Type Strains, Phase IV (KMG-IV): sequencing the most valuable type-strain genomes for metagenomic binning, comparative biology and taxonomic classification.</title>
        <authorList>
            <person name="Goeker M."/>
        </authorList>
    </citation>
    <scope>NUCLEOTIDE SEQUENCE [LARGE SCALE GENOMIC DNA]</scope>
    <source>
        <strain evidence="8 9">DSM 14349</strain>
    </source>
</reference>
<sequence length="209" mass="24187">MRSKGKRPLGRPPVQEEGIPTPQLIKNISSKLFMEKGFESVSMNEVAKQSGVTKATVYYYFPTKNDLFLAAIGDVLGRVTILIENILCQEGSFYYRLTQVAEQYLKVPKMHMHTMLEKAQQYLSEEQAATLNNYEHQLYEHLQNWFIEANEKHEIDCEDPILAAHLYVSMLRVTESKYWSERNVGRTEDAAKRIVALLWRGIQPQNSEE</sequence>
<dbReference type="RefSeq" id="WP_210090034.1">
    <property type="nucleotide sequence ID" value="NZ_JAGGKG010000015.1"/>
</dbReference>
<feature type="domain" description="HTH tetR-type" evidence="7">
    <location>
        <begin position="19"/>
        <end position="79"/>
    </location>
</feature>
<dbReference type="PANTHER" id="PTHR30055">
    <property type="entry name" value="HTH-TYPE TRANSCRIPTIONAL REGULATOR RUTR"/>
    <property type="match status" value="1"/>
</dbReference>
<feature type="region of interest" description="Disordered" evidence="6">
    <location>
        <begin position="1"/>
        <end position="20"/>
    </location>
</feature>
<keyword evidence="1" id="KW-0678">Repressor</keyword>
<keyword evidence="4" id="KW-0804">Transcription</keyword>
<dbReference type="PANTHER" id="PTHR30055:SF175">
    <property type="entry name" value="HTH-TYPE TRANSCRIPTIONAL REPRESSOR KSTR2"/>
    <property type="match status" value="1"/>
</dbReference>
<evidence type="ECO:0000256" key="1">
    <source>
        <dbReference type="ARBA" id="ARBA00022491"/>
    </source>
</evidence>
<protein>
    <submittedName>
        <fullName evidence="8">AcrR family transcriptional regulator</fullName>
    </submittedName>
</protein>
<name>A0ABS4FV56_9BACL</name>
<evidence type="ECO:0000256" key="6">
    <source>
        <dbReference type="SAM" id="MobiDB-lite"/>
    </source>
</evidence>
<dbReference type="PRINTS" id="PR00455">
    <property type="entry name" value="HTHTETR"/>
</dbReference>
<dbReference type="SUPFAM" id="SSF46689">
    <property type="entry name" value="Homeodomain-like"/>
    <property type="match status" value="1"/>
</dbReference>
<dbReference type="SUPFAM" id="SSF48498">
    <property type="entry name" value="Tetracyclin repressor-like, C-terminal domain"/>
    <property type="match status" value="1"/>
</dbReference>
<evidence type="ECO:0000256" key="5">
    <source>
        <dbReference type="PROSITE-ProRule" id="PRU00335"/>
    </source>
</evidence>
<accession>A0ABS4FV56</accession>
<evidence type="ECO:0000256" key="4">
    <source>
        <dbReference type="ARBA" id="ARBA00023163"/>
    </source>
</evidence>
<feature type="DNA-binding region" description="H-T-H motif" evidence="5">
    <location>
        <begin position="42"/>
        <end position="61"/>
    </location>
</feature>
<evidence type="ECO:0000256" key="3">
    <source>
        <dbReference type="ARBA" id="ARBA00023125"/>
    </source>
</evidence>
<organism evidence="8 9">
    <name type="scientific">Paenibacillus turicensis</name>
    <dbReference type="NCBI Taxonomy" id="160487"/>
    <lineage>
        <taxon>Bacteria</taxon>
        <taxon>Bacillati</taxon>
        <taxon>Bacillota</taxon>
        <taxon>Bacilli</taxon>
        <taxon>Bacillales</taxon>
        <taxon>Paenibacillaceae</taxon>
        <taxon>Paenibacillus</taxon>
    </lineage>
</organism>
<evidence type="ECO:0000256" key="2">
    <source>
        <dbReference type="ARBA" id="ARBA00023015"/>
    </source>
</evidence>
<gene>
    <name evidence="8" type="ORF">J2Z32_003085</name>
</gene>
<dbReference type="InterPro" id="IPR001647">
    <property type="entry name" value="HTH_TetR"/>
</dbReference>
<evidence type="ECO:0000313" key="8">
    <source>
        <dbReference type="EMBL" id="MBP1906435.1"/>
    </source>
</evidence>
<dbReference type="PROSITE" id="PS50977">
    <property type="entry name" value="HTH_TETR_2"/>
    <property type="match status" value="1"/>
</dbReference>
<dbReference type="EMBL" id="JAGGKG010000015">
    <property type="protein sequence ID" value="MBP1906435.1"/>
    <property type="molecule type" value="Genomic_DNA"/>
</dbReference>
<dbReference type="InterPro" id="IPR023772">
    <property type="entry name" value="DNA-bd_HTH_TetR-type_CS"/>
</dbReference>
<evidence type="ECO:0000259" key="7">
    <source>
        <dbReference type="PROSITE" id="PS50977"/>
    </source>
</evidence>
<dbReference type="Gene3D" id="1.10.357.10">
    <property type="entry name" value="Tetracycline Repressor, domain 2"/>
    <property type="match status" value="1"/>
</dbReference>
<dbReference type="Gene3D" id="1.10.10.60">
    <property type="entry name" value="Homeodomain-like"/>
    <property type="match status" value="1"/>
</dbReference>
<dbReference type="PROSITE" id="PS01081">
    <property type="entry name" value="HTH_TETR_1"/>
    <property type="match status" value="1"/>
</dbReference>
<keyword evidence="2" id="KW-0805">Transcription regulation</keyword>
<evidence type="ECO:0000313" key="9">
    <source>
        <dbReference type="Proteomes" id="UP001519272"/>
    </source>
</evidence>